<feature type="non-terminal residue" evidence="1">
    <location>
        <position position="66"/>
    </location>
</feature>
<proteinExistence type="predicted"/>
<evidence type="ECO:0000313" key="1">
    <source>
        <dbReference type="EMBL" id="KAG8014358.1"/>
    </source>
</evidence>
<dbReference type="EMBL" id="CM024798">
    <property type="protein sequence ID" value="KAG8014358.1"/>
    <property type="molecule type" value="Genomic_DNA"/>
</dbReference>
<keyword evidence="2" id="KW-1185">Reference proteome</keyword>
<sequence>MEVDAEDEDELEAEGEEQKDVKVDQDEQGQEEVGEHMEEGDQREMRQDSERQRIRPPEPAPATSNR</sequence>
<reference evidence="1" key="1">
    <citation type="submission" date="2020-04" db="EMBL/GenBank/DDBJ databases">
        <title>A chromosome-scale assembly and high-density genetic map of the yellow drum (Nibea albiflora) genome.</title>
        <authorList>
            <person name="Xu D."/>
            <person name="Zhang W."/>
            <person name="Chen R."/>
            <person name="Tan P."/>
            <person name="Wang L."/>
            <person name="Song H."/>
            <person name="Tian L."/>
            <person name="Zhu Q."/>
            <person name="Wang B."/>
        </authorList>
    </citation>
    <scope>NUCLEOTIDE SEQUENCE</scope>
    <source>
        <strain evidence="1">ZJHYS-2018</strain>
    </source>
</reference>
<evidence type="ECO:0000313" key="2">
    <source>
        <dbReference type="Proteomes" id="UP000805704"/>
    </source>
</evidence>
<name>A0ACB7FK27_NIBAL</name>
<gene>
    <name evidence="1" type="ORF">GBF38_017505</name>
</gene>
<dbReference type="Proteomes" id="UP000805704">
    <property type="component" value="Chromosome 10"/>
</dbReference>
<accession>A0ACB7FK27</accession>
<organism evidence="1 2">
    <name type="scientific">Nibea albiflora</name>
    <name type="common">Yellow drum</name>
    <name type="synonym">Corvina albiflora</name>
    <dbReference type="NCBI Taxonomy" id="240163"/>
    <lineage>
        <taxon>Eukaryota</taxon>
        <taxon>Metazoa</taxon>
        <taxon>Chordata</taxon>
        <taxon>Craniata</taxon>
        <taxon>Vertebrata</taxon>
        <taxon>Euteleostomi</taxon>
        <taxon>Actinopterygii</taxon>
        <taxon>Neopterygii</taxon>
        <taxon>Teleostei</taxon>
        <taxon>Neoteleostei</taxon>
        <taxon>Acanthomorphata</taxon>
        <taxon>Eupercaria</taxon>
        <taxon>Sciaenidae</taxon>
        <taxon>Nibea</taxon>
    </lineage>
</organism>
<comment type="caution">
    <text evidence="1">The sequence shown here is derived from an EMBL/GenBank/DDBJ whole genome shotgun (WGS) entry which is preliminary data.</text>
</comment>
<protein>
    <submittedName>
        <fullName evidence="1">Uncharacterized protein</fullName>
    </submittedName>
</protein>